<evidence type="ECO:0000313" key="2">
    <source>
        <dbReference type="EMBL" id="PSC05570.1"/>
    </source>
</evidence>
<gene>
    <name evidence="2" type="ORF">SLNSH_08275</name>
</gene>
<keyword evidence="3" id="KW-1185">Reference proteome</keyword>
<accession>A0A2T1HVE8</accession>
<name>A0A2T1HVE8_9HYPH</name>
<protein>
    <recommendedName>
        <fullName evidence="4">DUF3617 domain-containing protein</fullName>
    </recommendedName>
</protein>
<keyword evidence="1" id="KW-0732">Signal</keyword>
<dbReference type="EMBL" id="PVZS01000007">
    <property type="protein sequence ID" value="PSC05570.1"/>
    <property type="molecule type" value="Genomic_DNA"/>
</dbReference>
<dbReference type="Proteomes" id="UP000239772">
    <property type="component" value="Unassembled WGS sequence"/>
</dbReference>
<feature type="signal peptide" evidence="1">
    <location>
        <begin position="1"/>
        <end position="22"/>
    </location>
</feature>
<proteinExistence type="predicted"/>
<dbReference type="OrthoDB" id="8019390at2"/>
<sequence length="136" mass="14226">MKMMVTAAVAALGFLAPAAAFAQKAPAISGAYVGPGQGCEEVFVFRKGKASFKEPRNAFGSAFLVQGGSLRTAMASCRIGRRSSDPNGVTTLDLNCTNTMSSSGMKAYFRAREDGSLMRLSGPNETSGDSYHQCAP</sequence>
<organism evidence="2 3">
    <name type="scientific">Alsobacter soli</name>
    <dbReference type="NCBI Taxonomy" id="2109933"/>
    <lineage>
        <taxon>Bacteria</taxon>
        <taxon>Pseudomonadati</taxon>
        <taxon>Pseudomonadota</taxon>
        <taxon>Alphaproteobacteria</taxon>
        <taxon>Hyphomicrobiales</taxon>
        <taxon>Alsobacteraceae</taxon>
        <taxon>Alsobacter</taxon>
    </lineage>
</organism>
<dbReference type="AlphaFoldDB" id="A0A2T1HVE8"/>
<evidence type="ECO:0000313" key="3">
    <source>
        <dbReference type="Proteomes" id="UP000239772"/>
    </source>
</evidence>
<evidence type="ECO:0008006" key="4">
    <source>
        <dbReference type="Google" id="ProtNLM"/>
    </source>
</evidence>
<feature type="chain" id="PRO_5015579204" description="DUF3617 domain-containing protein" evidence="1">
    <location>
        <begin position="23"/>
        <end position="136"/>
    </location>
</feature>
<comment type="caution">
    <text evidence="2">The sequence shown here is derived from an EMBL/GenBank/DDBJ whole genome shotgun (WGS) entry which is preliminary data.</text>
</comment>
<reference evidence="3" key="1">
    <citation type="submission" date="2018-03" db="EMBL/GenBank/DDBJ databases">
        <authorList>
            <person name="Sun L."/>
            <person name="Liu H."/>
            <person name="Chen W."/>
            <person name="Huang K."/>
            <person name="Liu W."/>
            <person name="Gao X."/>
        </authorList>
    </citation>
    <scope>NUCLEOTIDE SEQUENCE [LARGE SCALE GENOMIC DNA]</scope>
    <source>
        <strain evidence="3">SH9</strain>
    </source>
</reference>
<dbReference type="RefSeq" id="WP_106336206.1">
    <property type="nucleotide sequence ID" value="NZ_PVZS01000007.1"/>
</dbReference>
<evidence type="ECO:0000256" key="1">
    <source>
        <dbReference type="SAM" id="SignalP"/>
    </source>
</evidence>